<evidence type="ECO:0000313" key="3">
    <source>
        <dbReference type="Proteomes" id="UP001163846"/>
    </source>
</evidence>
<gene>
    <name evidence="2" type="ORF">F5878DRAFT_655914</name>
</gene>
<organism evidence="2 3">
    <name type="scientific">Lentinula raphanica</name>
    <dbReference type="NCBI Taxonomy" id="153919"/>
    <lineage>
        <taxon>Eukaryota</taxon>
        <taxon>Fungi</taxon>
        <taxon>Dikarya</taxon>
        <taxon>Basidiomycota</taxon>
        <taxon>Agaricomycotina</taxon>
        <taxon>Agaricomycetes</taxon>
        <taxon>Agaricomycetidae</taxon>
        <taxon>Agaricales</taxon>
        <taxon>Marasmiineae</taxon>
        <taxon>Omphalotaceae</taxon>
        <taxon>Lentinula</taxon>
    </lineage>
</organism>
<proteinExistence type="predicted"/>
<dbReference type="EMBL" id="MU805954">
    <property type="protein sequence ID" value="KAJ3844403.1"/>
    <property type="molecule type" value="Genomic_DNA"/>
</dbReference>
<keyword evidence="3" id="KW-1185">Reference proteome</keyword>
<dbReference type="Proteomes" id="UP001163846">
    <property type="component" value="Unassembled WGS sequence"/>
</dbReference>
<evidence type="ECO:0000256" key="1">
    <source>
        <dbReference type="SAM" id="MobiDB-lite"/>
    </source>
</evidence>
<comment type="caution">
    <text evidence="2">The sequence shown here is derived from an EMBL/GenBank/DDBJ whole genome shotgun (WGS) entry which is preliminary data.</text>
</comment>
<feature type="region of interest" description="Disordered" evidence="1">
    <location>
        <begin position="1"/>
        <end position="28"/>
    </location>
</feature>
<name>A0AA38PK29_9AGAR</name>
<dbReference type="AlphaFoldDB" id="A0AA38PK29"/>
<accession>A0AA38PK29</accession>
<evidence type="ECO:0000313" key="2">
    <source>
        <dbReference type="EMBL" id="KAJ3844403.1"/>
    </source>
</evidence>
<sequence length="216" mass="24374">MAASIASPMPLPSSGPSKGIQKSGKPSKRKLDFSNLDWSLCIGFTVQDVPEFVNGYRTKMESSTQWLPVRPKSKADSNVMFGAYVAPSDEHVFLKIGTATMTDPTRLKVLHDLSADIIEHRSHKLPNPFSIHQVLMLLEKGLIKHKNNSEYPVYEYTFNLPSYQNLSDKLVSQKGTGAGFAINKVDMPWEWDLYEKIEKKQLDVRKMLDAKKRAGF</sequence>
<reference evidence="2" key="1">
    <citation type="submission" date="2022-08" db="EMBL/GenBank/DDBJ databases">
        <authorList>
            <consortium name="DOE Joint Genome Institute"/>
            <person name="Min B."/>
            <person name="Riley R."/>
            <person name="Sierra-Patev S."/>
            <person name="Naranjo-Ortiz M."/>
            <person name="Looney B."/>
            <person name="Konkel Z."/>
            <person name="Slot J.C."/>
            <person name="Sakamoto Y."/>
            <person name="Steenwyk J.L."/>
            <person name="Rokas A."/>
            <person name="Carro J."/>
            <person name="Camarero S."/>
            <person name="Ferreira P."/>
            <person name="Molpeceres G."/>
            <person name="Ruiz-Duenas F.J."/>
            <person name="Serrano A."/>
            <person name="Henrissat B."/>
            <person name="Drula E."/>
            <person name="Hughes K.W."/>
            <person name="Mata J.L."/>
            <person name="Ishikawa N.K."/>
            <person name="Vargas-Isla R."/>
            <person name="Ushijima S."/>
            <person name="Smith C.A."/>
            <person name="Ahrendt S."/>
            <person name="Andreopoulos W."/>
            <person name="He G."/>
            <person name="Labutti K."/>
            <person name="Lipzen A."/>
            <person name="Ng V."/>
            <person name="Sandor L."/>
            <person name="Barry K."/>
            <person name="Martinez A.T."/>
            <person name="Xiao Y."/>
            <person name="Gibbons J.G."/>
            <person name="Terashima K."/>
            <person name="Hibbett D.S."/>
            <person name="Grigoriev I.V."/>
        </authorList>
    </citation>
    <scope>NUCLEOTIDE SEQUENCE</scope>
    <source>
        <strain evidence="2">TFB9207</strain>
    </source>
</reference>
<protein>
    <submittedName>
        <fullName evidence="2">Uncharacterized protein</fullName>
    </submittedName>
</protein>